<dbReference type="RefSeq" id="WP_139081089.1">
    <property type="nucleotide sequence ID" value="NZ_VDFV01000007.1"/>
</dbReference>
<keyword evidence="3" id="KW-1185">Reference proteome</keyword>
<reference evidence="2 3" key="1">
    <citation type="submission" date="2019-06" db="EMBL/GenBank/DDBJ databases">
        <authorList>
            <person name="Jiang L."/>
        </authorList>
    </citation>
    <scope>NUCLEOTIDE SEQUENCE [LARGE SCALE GENOMIC DNA]</scope>
    <source>
        <strain evidence="2 3">YIM 48858</strain>
    </source>
</reference>
<accession>A0A5C4NCT1</accession>
<comment type="caution">
    <text evidence="2">The sequence shown here is derived from an EMBL/GenBank/DDBJ whole genome shotgun (WGS) entry which is preliminary data.</text>
</comment>
<dbReference type="OrthoDB" id="5194395at2"/>
<evidence type="ECO:0000256" key="1">
    <source>
        <dbReference type="SAM" id="Phobius"/>
    </source>
</evidence>
<sequence>MNTSTILAALAIWAAMAVCAVANGILRETALVPALGAGLARPLSAAMLVGVVLGLTWVFLRWQGPLSAGALWGIGAAWVVGTLVFETGVGRTEGRSWTEIAANYDPTQPTLWVWVVVFILAAPFLVAQLMR</sequence>
<dbReference type="EMBL" id="VDFV01000007">
    <property type="protein sequence ID" value="TNC72581.1"/>
    <property type="molecule type" value="Genomic_DNA"/>
</dbReference>
<keyword evidence="1" id="KW-0812">Transmembrane</keyword>
<proteinExistence type="predicted"/>
<feature type="transmembrane region" description="Helical" evidence="1">
    <location>
        <begin position="43"/>
        <end position="62"/>
    </location>
</feature>
<evidence type="ECO:0000313" key="3">
    <source>
        <dbReference type="Proteomes" id="UP000305709"/>
    </source>
</evidence>
<dbReference type="AlphaFoldDB" id="A0A5C4NCT1"/>
<gene>
    <name evidence="2" type="ORF">FHG71_07875</name>
</gene>
<feature type="transmembrane region" description="Helical" evidence="1">
    <location>
        <begin position="111"/>
        <end position="130"/>
    </location>
</feature>
<keyword evidence="1" id="KW-0472">Membrane</keyword>
<keyword evidence="1" id="KW-1133">Transmembrane helix</keyword>
<dbReference type="Proteomes" id="UP000305709">
    <property type="component" value="Unassembled WGS sequence"/>
</dbReference>
<name>A0A5C4NCT1_9RHOB</name>
<feature type="transmembrane region" description="Helical" evidence="1">
    <location>
        <begin position="69"/>
        <end position="91"/>
    </location>
</feature>
<organism evidence="2 3">
    <name type="scientific">Rubellimicrobium roseum</name>
    <dbReference type="NCBI Taxonomy" id="687525"/>
    <lineage>
        <taxon>Bacteria</taxon>
        <taxon>Pseudomonadati</taxon>
        <taxon>Pseudomonadota</taxon>
        <taxon>Alphaproteobacteria</taxon>
        <taxon>Rhodobacterales</taxon>
        <taxon>Roseobacteraceae</taxon>
        <taxon>Rubellimicrobium</taxon>
    </lineage>
</organism>
<evidence type="ECO:0000313" key="2">
    <source>
        <dbReference type="EMBL" id="TNC72581.1"/>
    </source>
</evidence>
<protein>
    <submittedName>
        <fullName evidence="2">Uncharacterized protein</fullName>
    </submittedName>
</protein>